<evidence type="ECO:0008006" key="3">
    <source>
        <dbReference type="Google" id="ProtNLM"/>
    </source>
</evidence>
<gene>
    <name evidence="1" type="ORF">OUY18_11615</name>
</gene>
<dbReference type="EMBL" id="JAPOHA010000012">
    <property type="protein sequence ID" value="MCY1714898.1"/>
    <property type="molecule type" value="Genomic_DNA"/>
</dbReference>
<comment type="caution">
    <text evidence="1">The sequence shown here is derived from an EMBL/GenBank/DDBJ whole genome shotgun (WGS) entry which is preliminary data.</text>
</comment>
<name>A0ABT4BY90_9FIRM</name>
<accession>A0ABT4BY90</accession>
<reference evidence="1 2" key="1">
    <citation type="submission" date="2022-11" db="EMBL/GenBank/DDBJ databases">
        <authorList>
            <person name="Caiyu Z."/>
        </authorList>
    </citation>
    <scope>NUCLEOTIDE SEQUENCE [LARGE SCALE GENOMIC DNA]</scope>
    <source>
        <strain evidence="1 2">YR-4</strain>
    </source>
</reference>
<evidence type="ECO:0000313" key="2">
    <source>
        <dbReference type="Proteomes" id="UP001082703"/>
    </source>
</evidence>
<protein>
    <recommendedName>
        <fullName evidence="3">Secreted protein</fullName>
    </recommendedName>
</protein>
<sequence>MKNVVLMLLPIFVRQLSGDLLQLVGKTFFAGNLILLFQCRRNHVFIFRMVLPKERAAGIVPASRVGYIEDVPDSRLVAGGVDERNTSTAAPDIPAHFFVPKLITGTGRRIGALGIDHELLMVRIFVEPGGSFQKVRPAFMTGGDLHRRFLCDLLAGLQFCRHIFTTPSCYSNEFYNKTQHKLDFQYAKMAVTKRKFCNGHHLWYRTVSLN</sequence>
<organism evidence="1 2">
    <name type="scientific">Caproiciproducens galactitolivorans</name>
    <dbReference type="NCBI Taxonomy" id="642589"/>
    <lineage>
        <taxon>Bacteria</taxon>
        <taxon>Bacillati</taxon>
        <taxon>Bacillota</taxon>
        <taxon>Clostridia</taxon>
        <taxon>Eubacteriales</taxon>
        <taxon>Acutalibacteraceae</taxon>
        <taxon>Caproiciproducens</taxon>
    </lineage>
</organism>
<evidence type="ECO:0000313" key="1">
    <source>
        <dbReference type="EMBL" id="MCY1714898.1"/>
    </source>
</evidence>
<dbReference type="Proteomes" id="UP001082703">
    <property type="component" value="Unassembled WGS sequence"/>
</dbReference>
<proteinExistence type="predicted"/>
<keyword evidence="2" id="KW-1185">Reference proteome</keyword>